<proteinExistence type="predicted"/>
<accession>A0A9Q3BBV4</accession>
<evidence type="ECO:0000313" key="2">
    <source>
        <dbReference type="Proteomes" id="UP000765509"/>
    </source>
</evidence>
<dbReference type="AlphaFoldDB" id="A0A9Q3BBV4"/>
<dbReference type="Proteomes" id="UP000765509">
    <property type="component" value="Unassembled WGS sequence"/>
</dbReference>
<reference evidence="1" key="1">
    <citation type="submission" date="2021-03" db="EMBL/GenBank/DDBJ databases">
        <title>Draft genome sequence of rust myrtle Austropuccinia psidii MF-1, a brazilian biotype.</title>
        <authorList>
            <person name="Quecine M.C."/>
            <person name="Pachon D.M.R."/>
            <person name="Bonatelli M.L."/>
            <person name="Correr F.H."/>
            <person name="Franceschini L.M."/>
            <person name="Leite T.F."/>
            <person name="Margarido G.R.A."/>
            <person name="Almeida C.A."/>
            <person name="Ferrarezi J.A."/>
            <person name="Labate C.A."/>
        </authorList>
    </citation>
    <scope>NUCLEOTIDE SEQUENCE</scope>
    <source>
        <strain evidence="1">MF-1</strain>
    </source>
</reference>
<organism evidence="1 2">
    <name type="scientific">Austropuccinia psidii MF-1</name>
    <dbReference type="NCBI Taxonomy" id="1389203"/>
    <lineage>
        <taxon>Eukaryota</taxon>
        <taxon>Fungi</taxon>
        <taxon>Dikarya</taxon>
        <taxon>Basidiomycota</taxon>
        <taxon>Pucciniomycotina</taxon>
        <taxon>Pucciniomycetes</taxon>
        <taxon>Pucciniales</taxon>
        <taxon>Sphaerophragmiaceae</taxon>
        <taxon>Austropuccinia</taxon>
    </lineage>
</organism>
<evidence type="ECO:0000313" key="1">
    <source>
        <dbReference type="EMBL" id="MBW0462242.1"/>
    </source>
</evidence>
<sequence>MAPHQESECFQLYPEKKEAFFSRLKKKKEEEKSSEPHAYAIYSASIGDNSAILDSGALFLPFKNAEKFIYLRKTNIQLQLADGKTIMAEALGTAVVLSDSGFSIHLKNSLIVPSITSPLIALSPFLKKNCCLKGEGNVAKFYSEKGKLLFNGKIMDNIITIKILSPVAARATINTDPLVLHQALGHPSERYASVLYPLVNFSGMKCEA</sequence>
<dbReference type="EMBL" id="AVOT02000311">
    <property type="protein sequence ID" value="MBW0462242.1"/>
    <property type="molecule type" value="Genomic_DNA"/>
</dbReference>
<protein>
    <submittedName>
        <fullName evidence="1">Uncharacterized protein</fullName>
    </submittedName>
</protein>
<comment type="caution">
    <text evidence="1">The sequence shown here is derived from an EMBL/GenBank/DDBJ whole genome shotgun (WGS) entry which is preliminary data.</text>
</comment>
<keyword evidence="2" id="KW-1185">Reference proteome</keyword>
<gene>
    <name evidence="1" type="ORF">O181_001957</name>
</gene>
<name>A0A9Q3BBV4_9BASI</name>